<evidence type="ECO:0000313" key="2">
    <source>
        <dbReference type="Proteomes" id="UP001519535"/>
    </source>
</evidence>
<evidence type="ECO:0008006" key="3">
    <source>
        <dbReference type="Google" id="ProtNLM"/>
    </source>
</evidence>
<accession>A0ABS5RLB7</accession>
<name>A0ABS5RLB7_9MYCO</name>
<proteinExistence type="predicted"/>
<protein>
    <recommendedName>
        <fullName evidence="3">Protein yippee-like</fullName>
    </recommendedName>
</protein>
<organism evidence="1 2">
    <name type="scientific">Mycolicibacter acidiphilus</name>
    <dbReference type="NCBI Taxonomy" id="2835306"/>
    <lineage>
        <taxon>Bacteria</taxon>
        <taxon>Bacillati</taxon>
        <taxon>Actinomycetota</taxon>
        <taxon>Actinomycetes</taxon>
        <taxon>Mycobacteriales</taxon>
        <taxon>Mycobacteriaceae</taxon>
        <taxon>Mycolicibacter</taxon>
    </lineage>
</organism>
<sequence>MSRYEAERWGLERSTYDDSTNVIVMCEGCNTRIGWHSPPLHLGLRYLLKPWIETNHNDTKEHER</sequence>
<dbReference type="EMBL" id="JAHCLR010000036">
    <property type="protein sequence ID" value="MBS9535087.1"/>
    <property type="molecule type" value="Genomic_DNA"/>
</dbReference>
<reference evidence="1 2" key="1">
    <citation type="submission" date="2021-05" db="EMBL/GenBank/DDBJ databases">
        <title>Mycobacterium acidophilum sp. nov., an extremely acid-tolerant member of the genus Mycobacterium.</title>
        <authorList>
            <person name="Xia J."/>
        </authorList>
    </citation>
    <scope>NUCLEOTIDE SEQUENCE [LARGE SCALE GENOMIC DNA]</scope>
    <source>
        <strain evidence="1 2">M1</strain>
    </source>
</reference>
<gene>
    <name evidence="1" type="ORF">KIH27_15980</name>
</gene>
<dbReference type="Proteomes" id="UP001519535">
    <property type="component" value="Unassembled WGS sequence"/>
</dbReference>
<comment type="caution">
    <text evidence="1">The sequence shown here is derived from an EMBL/GenBank/DDBJ whole genome shotgun (WGS) entry which is preliminary data.</text>
</comment>
<keyword evidence="2" id="KW-1185">Reference proteome</keyword>
<evidence type="ECO:0000313" key="1">
    <source>
        <dbReference type="EMBL" id="MBS9535087.1"/>
    </source>
</evidence>